<comment type="caution">
    <text evidence="1">The sequence shown here is derived from an EMBL/GenBank/DDBJ whole genome shotgun (WGS) entry which is preliminary data.</text>
</comment>
<reference evidence="1 2" key="1">
    <citation type="submission" date="2013-09" db="EMBL/GenBank/DDBJ databases">
        <title>High correlation between genotypes and phenotypes of environmental bacteria Comamonas testosteroni strains.</title>
        <authorList>
            <person name="Liu L."/>
            <person name="Zhu W."/>
            <person name="Xia X."/>
            <person name="Xu B."/>
            <person name="Luo M."/>
            <person name="Wang G."/>
        </authorList>
    </citation>
    <scope>NUCLEOTIDE SEQUENCE [LARGE SCALE GENOMIC DNA]</scope>
    <source>
        <strain evidence="1 2">JL14</strain>
    </source>
</reference>
<evidence type="ECO:0000313" key="1">
    <source>
        <dbReference type="EMBL" id="KGG99077.1"/>
    </source>
</evidence>
<accession>A0A0E3BKD2</accession>
<evidence type="ECO:0000313" key="2">
    <source>
        <dbReference type="Proteomes" id="UP000029567"/>
    </source>
</evidence>
<gene>
    <name evidence="1" type="ORF">P245_03915</name>
</gene>
<dbReference type="EMBL" id="AWTN01000013">
    <property type="protein sequence ID" value="KGG99077.1"/>
    <property type="molecule type" value="Genomic_DNA"/>
</dbReference>
<proteinExistence type="predicted"/>
<dbReference type="AlphaFoldDB" id="A0A0E3BKD2"/>
<organism evidence="1 2">
    <name type="scientific">Comamonas thiooxydans</name>
    <dbReference type="NCBI Taxonomy" id="363952"/>
    <lineage>
        <taxon>Bacteria</taxon>
        <taxon>Pseudomonadati</taxon>
        <taxon>Pseudomonadota</taxon>
        <taxon>Betaproteobacteria</taxon>
        <taxon>Burkholderiales</taxon>
        <taxon>Comamonadaceae</taxon>
        <taxon>Comamonas</taxon>
    </lineage>
</organism>
<name>A0A0E3BKD2_9BURK</name>
<sequence length="64" mass="7073">MTRLFLLAHLVKQLAARIGQRGRCAADGDDGLQLQAVKQKVMTANLIATGRKVLARPFQAMWKP</sequence>
<dbReference type="Proteomes" id="UP000029567">
    <property type="component" value="Unassembled WGS sequence"/>
</dbReference>
<protein>
    <submittedName>
        <fullName evidence="1">Uncharacterized protein</fullName>
    </submittedName>
</protein>